<name>A0AAN5C4W8_9BILA</name>
<dbReference type="Gene3D" id="3.90.1030.20">
    <property type="entry name" value="DNA polymerase delta, p66 (Cdc27) subunit, wHTH domain"/>
    <property type="match status" value="1"/>
</dbReference>
<organism evidence="1 2">
    <name type="scientific">Pristionchus mayeri</name>
    <dbReference type="NCBI Taxonomy" id="1317129"/>
    <lineage>
        <taxon>Eukaryota</taxon>
        <taxon>Metazoa</taxon>
        <taxon>Ecdysozoa</taxon>
        <taxon>Nematoda</taxon>
        <taxon>Chromadorea</taxon>
        <taxon>Rhabditida</taxon>
        <taxon>Rhabditina</taxon>
        <taxon>Diplogasteromorpha</taxon>
        <taxon>Diplogasteroidea</taxon>
        <taxon>Neodiplogasteridae</taxon>
        <taxon>Pristionchus</taxon>
    </lineage>
</organism>
<comment type="caution">
    <text evidence="1">The sequence shown here is derived from an EMBL/GenBank/DDBJ whole genome shotgun (WGS) entry which is preliminary data.</text>
</comment>
<feature type="non-terminal residue" evidence="1">
    <location>
        <position position="1"/>
    </location>
</feature>
<sequence length="174" mass="20152">QKRVVTALTLARYADTKSKQAMSVMNEFYSRSDKEFLKKKGLYGVYLMSGVRKDRDELHRNASILVREANRETTKETFSRIDECTLFSLQCIELEDLCHIFRADEEDNLSFLGSDHERFGIVFTDLQPGKTNEEYAAIARKKMPNSFDVMKVSSRFEGSTERANDKDNIVRENK</sequence>
<protein>
    <submittedName>
        <fullName evidence="1">Uncharacterized protein</fullName>
    </submittedName>
</protein>
<accession>A0AAN5C4W8</accession>
<dbReference type="Proteomes" id="UP001328107">
    <property type="component" value="Unassembled WGS sequence"/>
</dbReference>
<dbReference type="EMBL" id="BTRK01000001">
    <property type="protein sequence ID" value="GMR30152.1"/>
    <property type="molecule type" value="Genomic_DNA"/>
</dbReference>
<evidence type="ECO:0000313" key="2">
    <source>
        <dbReference type="Proteomes" id="UP001328107"/>
    </source>
</evidence>
<reference evidence="2" key="1">
    <citation type="submission" date="2022-10" db="EMBL/GenBank/DDBJ databases">
        <title>Genome assembly of Pristionchus species.</title>
        <authorList>
            <person name="Yoshida K."/>
            <person name="Sommer R.J."/>
        </authorList>
    </citation>
    <scope>NUCLEOTIDE SEQUENCE [LARGE SCALE GENOMIC DNA]</scope>
    <source>
        <strain evidence="2">RS5460</strain>
    </source>
</reference>
<gene>
    <name evidence="1" type="ORF">PMAYCL1PPCAC_00347</name>
</gene>
<dbReference type="AlphaFoldDB" id="A0AAN5C4W8"/>
<keyword evidence="2" id="KW-1185">Reference proteome</keyword>
<proteinExistence type="predicted"/>
<dbReference type="InterPro" id="IPR041913">
    <property type="entry name" value="POLD3_sf"/>
</dbReference>
<evidence type="ECO:0000313" key="1">
    <source>
        <dbReference type="EMBL" id="GMR30152.1"/>
    </source>
</evidence>